<dbReference type="EMBL" id="MU250529">
    <property type="protein sequence ID" value="KAG7448478.1"/>
    <property type="molecule type" value="Genomic_DNA"/>
</dbReference>
<dbReference type="GeneID" id="66108041"/>
<dbReference type="OrthoDB" id="3244156at2759"/>
<protein>
    <submittedName>
        <fullName evidence="2">Uncharacterized protein</fullName>
    </submittedName>
</protein>
<evidence type="ECO:0000313" key="2">
    <source>
        <dbReference type="EMBL" id="KAG7448478.1"/>
    </source>
</evidence>
<proteinExistence type="predicted"/>
<accession>A0A9P7VXL9</accession>
<dbReference type="Proteomes" id="UP000812287">
    <property type="component" value="Unassembled WGS sequence"/>
</dbReference>
<feature type="region of interest" description="Disordered" evidence="1">
    <location>
        <begin position="389"/>
        <end position="408"/>
    </location>
</feature>
<evidence type="ECO:0000256" key="1">
    <source>
        <dbReference type="SAM" id="MobiDB-lite"/>
    </source>
</evidence>
<keyword evidence="3" id="KW-1185">Reference proteome</keyword>
<feature type="region of interest" description="Disordered" evidence="1">
    <location>
        <begin position="276"/>
        <end position="301"/>
    </location>
</feature>
<evidence type="ECO:0000313" key="3">
    <source>
        <dbReference type="Proteomes" id="UP000812287"/>
    </source>
</evidence>
<feature type="compositionally biased region" description="Pro residues" evidence="1">
    <location>
        <begin position="38"/>
        <end position="48"/>
    </location>
</feature>
<dbReference type="RefSeq" id="XP_043041978.1">
    <property type="nucleotide sequence ID" value="XM_043185744.1"/>
</dbReference>
<reference evidence="2" key="1">
    <citation type="submission" date="2020-11" db="EMBL/GenBank/DDBJ databases">
        <title>Adaptations for nitrogen fixation in a non-lichenized fungal sporocarp promotes dispersal by wood-feeding termites.</title>
        <authorList>
            <consortium name="DOE Joint Genome Institute"/>
            <person name="Koch R.A."/>
            <person name="Yoon G."/>
            <person name="Arayal U."/>
            <person name="Lail K."/>
            <person name="Amirebrahimi M."/>
            <person name="Labutti K."/>
            <person name="Lipzen A."/>
            <person name="Riley R."/>
            <person name="Barry K."/>
            <person name="Henrissat B."/>
            <person name="Grigoriev I.V."/>
            <person name="Herr J.R."/>
            <person name="Aime M.C."/>
        </authorList>
    </citation>
    <scope>NUCLEOTIDE SEQUENCE</scope>
    <source>
        <strain evidence="2">MCA 3950</strain>
    </source>
</reference>
<comment type="caution">
    <text evidence="2">The sequence shown here is derived from an EMBL/GenBank/DDBJ whole genome shotgun (WGS) entry which is preliminary data.</text>
</comment>
<gene>
    <name evidence="2" type="ORF">BT62DRAFT_929562</name>
</gene>
<dbReference type="AlphaFoldDB" id="A0A9P7VXL9"/>
<feature type="region of interest" description="Disordered" evidence="1">
    <location>
        <begin position="113"/>
        <end position="206"/>
    </location>
</feature>
<organism evidence="2 3">
    <name type="scientific">Guyanagaster necrorhizus</name>
    <dbReference type="NCBI Taxonomy" id="856835"/>
    <lineage>
        <taxon>Eukaryota</taxon>
        <taxon>Fungi</taxon>
        <taxon>Dikarya</taxon>
        <taxon>Basidiomycota</taxon>
        <taxon>Agaricomycotina</taxon>
        <taxon>Agaricomycetes</taxon>
        <taxon>Agaricomycetidae</taxon>
        <taxon>Agaricales</taxon>
        <taxon>Marasmiineae</taxon>
        <taxon>Physalacriaceae</taxon>
        <taxon>Guyanagaster</taxon>
    </lineage>
</organism>
<feature type="region of interest" description="Disordered" evidence="1">
    <location>
        <begin position="1"/>
        <end position="69"/>
    </location>
</feature>
<feature type="region of interest" description="Disordered" evidence="1">
    <location>
        <begin position="320"/>
        <end position="340"/>
    </location>
</feature>
<sequence>MHDSLYEQTPPKVSPPSTMSTRSHRSRQTHRTQYTMPQPHPAPTPSPVPSNIAENLHMPSNESYNFDPNEPYIAVAGQESLMGAQSPPPPGGYRPAGGGWGDFVGGFRRVLGVGGGKRGKADVAPMRVPSTRISMPRPLLAPPRDVEREAQQQPYPQPLPQLYRRPTPPPPASAHGANDSVDGETTAVDHEPRQPVHVRHNPGPLPPQIPSHMIGSPVLAEPQPGSDYAKMNDMVTPPPTEMSFSSYMSRVGQFFRDLNNLPWIAERITVDYVPGQPTQRLGRRRSGSTRPSQQVMSWYGGPHGSVNLLSDGSASIRYRQMPSQSPYPYGSPPPPIHLISQQPQMGMAYTNPASINQPPQAFMMHPHYPVGYIPYQSDTANIYAPQPQLASTQTSGQYPYPHHPQQSV</sequence>
<name>A0A9P7VXL9_9AGAR</name>